<protein>
    <submittedName>
        <fullName evidence="2">Metal-dependent hydrolase</fullName>
    </submittedName>
</protein>
<dbReference type="InterPro" id="IPR007404">
    <property type="entry name" value="YdjM-like"/>
</dbReference>
<reference evidence="2 3" key="1">
    <citation type="submission" date="2019-04" db="EMBL/GenBank/DDBJ databases">
        <title>Bacillus caeni sp. nov., a bacterium isolated from mangrove sediment.</title>
        <authorList>
            <person name="Huang H."/>
            <person name="Mo K."/>
            <person name="Hu Y."/>
        </authorList>
    </citation>
    <scope>NUCLEOTIDE SEQUENCE [LARGE SCALE GENOMIC DNA]</scope>
    <source>
        <strain evidence="2 3">HB172195</strain>
    </source>
</reference>
<dbReference type="OrthoDB" id="5459053at2"/>
<keyword evidence="3" id="KW-1185">Reference proteome</keyword>
<comment type="caution">
    <text evidence="2">The sequence shown here is derived from an EMBL/GenBank/DDBJ whole genome shotgun (WGS) entry which is preliminary data.</text>
</comment>
<feature type="transmembrane region" description="Helical" evidence="1">
    <location>
        <begin position="146"/>
        <end position="163"/>
    </location>
</feature>
<sequence length="164" mass="18061">MEGKTHLLGGICIGSVVHYYSFGTSLEISQSFLLIGSSLVGSILPDICHPGSTAGRKTKALSKRIAAFFGHRTVTHSLFFLFFVNWLVSYLPLASNDVVQNGILAGMISHYILDALTVRGIKLFYPLPIRVRFPIFIKTGSSKEGFVLSGLSIVSLWYLYVLFI</sequence>
<dbReference type="EMBL" id="SWLG01000008">
    <property type="protein sequence ID" value="TLS36832.1"/>
    <property type="molecule type" value="Genomic_DNA"/>
</dbReference>
<keyword evidence="2" id="KW-0378">Hydrolase</keyword>
<dbReference type="GO" id="GO:0016787">
    <property type="term" value="F:hydrolase activity"/>
    <property type="evidence" value="ECO:0007669"/>
    <property type="project" value="UniProtKB-KW"/>
</dbReference>
<evidence type="ECO:0000256" key="1">
    <source>
        <dbReference type="SAM" id="Phobius"/>
    </source>
</evidence>
<evidence type="ECO:0000313" key="3">
    <source>
        <dbReference type="Proteomes" id="UP000308230"/>
    </source>
</evidence>
<accession>A0A5R9EZQ7</accession>
<dbReference type="PIRSF" id="PIRSF030780">
    <property type="entry name" value="Md_memb_hyd_prd"/>
    <property type="match status" value="1"/>
</dbReference>
<name>A0A5R9EZQ7_9BACL</name>
<organism evidence="2 3">
    <name type="scientific">Exobacillus caeni</name>
    <dbReference type="NCBI Taxonomy" id="2574798"/>
    <lineage>
        <taxon>Bacteria</taxon>
        <taxon>Bacillati</taxon>
        <taxon>Bacillota</taxon>
        <taxon>Bacilli</taxon>
        <taxon>Bacillales</taxon>
        <taxon>Guptibacillaceae</taxon>
        <taxon>Exobacillus</taxon>
    </lineage>
</organism>
<keyword evidence="1" id="KW-1133">Transmembrane helix</keyword>
<evidence type="ECO:0000313" key="2">
    <source>
        <dbReference type="EMBL" id="TLS36832.1"/>
    </source>
</evidence>
<feature type="transmembrane region" description="Helical" evidence="1">
    <location>
        <begin position="103"/>
        <end position="125"/>
    </location>
</feature>
<gene>
    <name evidence="2" type="ORF">FCL54_12810</name>
</gene>
<dbReference type="RefSeq" id="WP_138127031.1">
    <property type="nucleotide sequence ID" value="NZ_SWLG01000008.1"/>
</dbReference>
<dbReference type="AlphaFoldDB" id="A0A5R9EZQ7"/>
<dbReference type="Pfam" id="PF04307">
    <property type="entry name" value="YdjM"/>
    <property type="match status" value="1"/>
</dbReference>
<keyword evidence="1" id="KW-0472">Membrane</keyword>
<keyword evidence="1" id="KW-0812">Transmembrane</keyword>
<dbReference type="PANTHER" id="PTHR35531">
    <property type="entry name" value="INNER MEMBRANE PROTEIN YBCI-RELATED"/>
    <property type="match status" value="1"/>
</dbReference>
<dbReference type="Proteomes" id="UP000308230">
    <property type="component" value="Unassembled WGS sequence"/>
</dbReference>
<dbReference type="InterPro" id="IPR016956">
    <property type="entry name" value="YdjM"/>
</dbReference>
<proteinExistence type="predicted"/>
<dbReference type="PANTHER" id="PTHR35531:SF1">
    <property type="entry name" value="INNER MEMBRANE PROTEIN YBCI-RELATED"/>
    <property type="match status" value="1"/>
</dbReference>
<feature type="transmembrane region" description="Helical" evidence="1">
    <location>
        <begin position="69"/>
        <end position="91"/>
    </location>
</feature>